<dbReference type="AlphaFoldDB" id="A0A0E9SB44"/>
<evidence type="ECO:0000313" key="1">
    <source>
        <dbReference type="EMBL" id="JAH38442.1"/>
    </source>
</evidence>
<accession>A0A0E9SB44</accession>
<protein>
    <submittedName>
        <fullName evidence="1">Uncharacterized protein</fullName>
    </submittedName>
</protein>
<organism evidence="1">
    <name type="scientific">Anguilla anguilla</name>
    <name type="common">European freshwater eel</name>
    <name type="synonym">Muraena anguilla</name>
    <dbReference type="NCBI Taxonomy" id="7936"/>
    <lineage>
        <taxon>Eukaryota</taxon>
        <taxon>Metazoa</taxon>
        <taxon>Chordata</taxon>
        <taxon>Craniata</taxon>
        <taxon>Vertebrata</taxon>
        <taxon>Euteleostomi</taxon>
        <taxon>Actinopterygii</taxon>
        <taxon>Neopterygii</taxon>
        <taxon>Teleostei</taxon>
        <taxon>Anguilliformes</taxon>
        <taxon>Anguillidae</taxon>
        <taxon>Anguilla</taxon>
    </lineage>
</organism>
<name>A0A0E9SB44_ANGAN</name>
<dbReference type="EMBL" id="GBXM01070135">
    <property type="protein sequence ID" value="JAH38442.1"/>
    <property type="molecule type" value="Transcribed_RNA"/>
</dbReference>
<reference evidence="1" key="2">
    <citation type="journal article" date="2015" name="Fish Shellfish Immunol.">
        <title>Early steps in the European eel (Anguilla anguilla)-Vibrio vulnificus interaction in the gills: Role of the RtxA13 toxin.</title>
        <authorList>
            <person name="Callol A."/>
            <person name="Pajuelo D."/>
            <person name="Ebbesson L."/>
            <person name="Teles M."/>
            <person name="MacKenzie S."/>
            <person name="Amaro C."/>
        </authorList>
    </citation>
    <scope>NUCLEOTIDE SEQUENCE</scope>
</reference>
<proteinExistence type="predicted"/>
<reference evidence="1" key="1">
    <citation type="submission" date="2014-11" db="EMBL/GenBank/DDBJ databases">
        <authorList>
            <person name="Amaro Gonzalez C."/>
        </authorList>
    </citation>
    <scope>NUCLEOTIDE SEQUENCE</scope>
</reference>
<sequence length="44" mass="4979">MQQPEPVSVPVPGIVLTDEESGSLLKKVHLYQHTCLLQRPRKEP</sequence>